<reference evidence="5 6" key="1">
    <citation type="submission" date="2017-03" db="EMBL/GenBank/DDBJ databases">
        <title>Whole genome sequences of fourteen strains of Bradyrhizobium canariense and one strain of Bradyrhizobium japonicum isolated from Lupinus (Papilionoideae: Genisteae) species in Algeria.</title>
        <authorList>
            <person name="Crovadore J."/>
            <person name="Chekireb D."/>
            <person name="Brachmann A."/>
            <person name="Chablais R."/>
            <person name="Cochard B."/>
            <person name="Lefort F."/>
        </authorList>
    </citation>
    <scope>NUCLEOTIDE SEQUENCE [LARGE SCALE GENOMIC DNA]</scope>
    <source>
        <strain evidence="5 6">UBMA197</strain>
    </source>
</reference>
<dbReference type="Gene3D" id="1.10.10.60">
    <property type="entry name" value="Homeodomain-like"/>
    <property type="match status" value="1"/>
</dbReference>
<organism evidence="5 6">
    <name type="scientific">Bradyrhizobium japonicum</name>
    <dbReference type="NCBI Taxonomy" id="375"/>
    <lineage>
        <taxon>Bacteria</taxon>
        <taxon>Pseudomonadati</taxon>
        <taxon>Pseudomonadota</taxon>
        <taxon>Alphaproteobacteria</taxon>
        <taxon>Hyphomicrobiales</taxon>
        <taxon>Nitrobacteraceae</taxon>
        <taxon>Bradyrhizobium</taxon>
    </lineage>
</organism>
<dbReference type="InterPro" id="IPR018060">
    <property type="entry name" value="HTH_AraC"/>
</dbReference>
<dbReference type="Pfam" id="PF12833">
    <property type="entry name" value="HTH_18"/>
    <property type="match status" value="1"/>
</dbReference>
<keyword evidence="2" id="KW-0238">DNA-binding</keyword>
<name>A0A1Y2JLU2_BRAJP</name>
<dbReference type="SMART" id="SM00342">
    <property type="entry name" value="HTH_ARAC"/>
    <property type="match status" value="1"/>
</dbReference>
<dbReference type="RefSeq" id="WP_085401630.1">
    <property type="nucleotide sequence ID" value="NZ_NAFL01000255.1"/>
</dbReference>
<dbReference type="PROSITE" id="PS01124">
    <property type="entry name" value="HTH_ARAC_FAMILY_2"/>
    <property type="match status" value="1"/>
</dbReference>
<dbReference type="Proteomes" id="UP000193335">
    <property type="component" value="Unassembled WGS sequence"/>
</dbReference>
<evidence type="ECO:0000256" key="1">
    <source>
        <dbReference type="ARBA" id="ARBA00023015"/>
    </source>
</evidence>
<dbReference type="InterPro" id="IPR050204">
    <property type="entry name" value="AraC_XylS_family_regulators"/>
</dbReference>
<protein>
    <recommendedName>
        <fullName evidence="4">HTH araC/xylS-type domain-containing protein</fullName>
    </recommendedName>
</protein>
<dbReference type="GO" id="GO:0043565">
    <property type="term" value="F:sequence-specific DNA binding"/>
    <property type="evidence" value="ECO:0007669"/>
    <property type="project" value="InterPro"/>
</dbReference>
<proteinExistence type="predicted"/>
<feature type="domain" description="HTH araC/xylS-type" evidence="4">
    <location>
        <begin position="213"/>
        <end position="313"/>
    </location>
</feature>
<evidence type="ECO:0000256" key="2">
    <source>
        <dbReference type="ARBA" id="ARBA00023125"/>
    </source>
</evidence>
<comment type="caution">
    <text evidence="5">The sequence shown here is derived from an EMBL/GenBank/DDBJ whole genome shotgun (WGS) entry which is preliminary data.</text>
</comment>
<keyword evidence="3" id="KW-0804">Transcription</keyword>
<dbReference type="EMBL" id="NAFL01000255">
    <property type="protein sequence ID" value="OSJ31526.1"/>
    <property type="molecule type" value="Genomic_DNA"/>
</dbReference>
<evidence type="ECO:0000313" key="6">
    <source>
        <dbReference type="Proteomes" id="UP000193335"/>
    </source>
</evidence>
<sequence>MSSIIAIRQNEFCDPEALQDAVQDGQSDIAQLEPGQITVKLTHLTLGSVGASTGDFTRGIRQRGVLSPNRWVFGFIANPAVICYHDMAPDDLLILAPGQELYSSFSGANNYVTVLAEQEEMFARLTHEPGAQDAPAWGQPSTMLTTDPALAAARTAEVRKLLGVIAKQGTTMPPWEAEHYKHAILELVTAPVIDAAGYRYRGPRLRSEVALVREVENFVIEAGTRPLLISDLVVHAGVSRRALYRAFDEVHSMSPMEFLRRKQLSDAHNALLTATPGTTVEKAAIKHGFAHPGRFAKWYYSQFGERPNETLRRPSPFRRLQ</sequence>
<keyword evidence="1" id="KW-0805">Transcription regulation</keyword>
<accession>A0A1Y2JLU2</accession>
<dbReference type="GO" id="GO:0003700">
    <property type="term" value="F:DNA-binding transcription factor activity"/>
    <property type="evidence" value="ECO:0007669"/>
    <property type="project" value="InterPro"/>
</dbReference>
<dbReference type="AlphaFoldDB" id="A0A1Y2JLU2"/>
<evidence type="ECO:0000256" key="3">
    <source>
        <dbReference type="ARBA" id="ARBA00023163"/>
    </source>
</evidence>
<dbReference type="PANTHER" id="PTHR46796">
    <property type="entry name" value="HTH-TYPE TRANSCRIPTIONAL ACTIVATOR RHAS-RELATED"/>
    <property type="match status" value="1"/>
</dbReference>
<evidence type="ECO:0000313" key="5">
    <source>
        <dbReference type="EMBL" id="OSJ31526.1"/>
    </source>
</evidence>
<gene>
    <name evidence="5" type="ORF">BSZ19_21825</name>
</gene>
<evidence type="ECO:0000259" key="4">
    <source>
        <dbReference type="PROSITE" id="PS01124"/>
    </source>
</evidence>